<organism evidence="8 9">
    <name type="scientific">Collinsella aerofaciens</name>
    <dbReference type="NCBI Taxonomy" id="74426"/>
    <lineage>
        <taxon>Bacteria</taxon>
        <taxon>Bacillati</taxon>
        <taxon>Actinomycetota</taxon>
        <taxon>Coriobacteriia</taxon>
        <taxon>Coriobacteriales</taxon>
        <taxon>Coriobacteriaceae</taxon>
        <taxon>Collinsella</taxon>
    </lineage>
</organism>
<keyword evidence="2" id="KW-1277">Toxin-antitoxin system</keyword>
<dbReference type="GO" id="GO:0016787">
    <property type="term" value="F:hydrolase activity"/>
    <property type="evidence" value="ECO:0007669"/>
    <property type="project" value="UniProtKB-KW"/>
</dbReference>
<gene>
    <name evidence="8" type="ORF">PMW86_01125</name>
</gene>
<comment type="similarity">
    <text evidence="1">Belongs to the HicA mRNA interferase family.</text>
</comment>
<evidence type="ECO:0000256" key="6">
    <source>
        <dbReference type="ARBA" id="ARBA00022884"/>
    </source>
</evidence>
<evidence type="ECO:0000256" key="1">
    <source>
        <dbReference type="ARBA" id="ARBA00006620"/>
    </source>
</evidence>
<dbReference type="AlphaFoldDB" id="A0AAW6AIP7"/>
<sequence length="56" mass="6568">MQRRELVRILEEAGFISKGGTNHEKFVKGDKLVLVKRHREIEDQIAKRILRQAGLR</sequence>
<proteinExistence type="inferred from homology"/>
<evidence type="ECO:0000256" key="3">
    <source>
        <dbReference type="ARBA" id="ARBA00022722"/>
    </source>
</evidence>
<keyword evidence="4" id="KW-0255">Endonuclease</keyword>
<dbReference type="InterPro" id="IPR012933">
    <property type="entry name" value="HicA_mRNA_interferase"/>
</dbReference>
<evidence type="ECO:0000313" key="9">
    <source>
        <dbReference type="Proteomes" id="UP001212741"/>
    </source>
</evidence>
<dbReference type="Proteomes" id="UP001212741">
    <property type="component" value="Unassembled WGS sequence"/>
</dbReference>
<evidence type="ECO:0000256" key="7">
    <source>
        <dbReference type="ARBA" id="ARBA00023016"/>
    </source>
</evidence>
<protein>
    <submittedName>
        <fullName evidence="8">Type II toxin-antitoxin system HicA family toxin</fullName>
    </submittedName>
</protein>
<name>A0AAW6AIP7_9ACTN</name>
<dbReference type="Pfam" id="PF07927">
    <property type="entry name" value="HicA_toxin"/>
    <property type="match status" value="1"/>
</dbReference>
<dbReference type="RefSeq" id="WP_195520558.1">
    <property type="nucleotide sequence ID" value="NZ_JADNPG010000003.1"/>
</dbReference>
<comment type="caution">
    <text evidence="8">The sequence shown here is derived from an EMBL/GenBank/DDBJ whole genome shotgun (WGS) entry which is preliminary data.</text>
</comment>
<accession>A0AAW6AIP7</accession>
<reference evidence="8" key="1">
    <citation type="submission" date="2023-01" db="EMBL/GenBank/DDBJ databases">
        <title>Human gut microbiome strain richness.</title>
        <authorList>
            <person name="Chen-Liaw A."/>
        </authorList>
    </citation>
    <scope>NUCLEOTIDE SEQUENCE</scope>
    <source>
        <strain evidence="8">D54st1_D6_D54t1_190329</strain>
    </source>
</reference>
<evidence type="ECO:0000256" key="4">
    <source>
        <dbReference type="ARBA" id="ARBA00022759"/>
    </source>
</evidence>
<keyword evidence="7" id="KW-0346">Stress response</keyword>
<dbReference type="SUPFAM" id="SSF54786">
    <property type="entry name" value="YcfA/nrd intein domain"/>
    <property type="match status" value="1"/>
</dbReference>
<dbReference type="EMBL" id="JAQLEC010000002">
    <property type="protein sequence ID" value="MDB1838200.1"/>
    <property type="molecule type" value="Genomic_DNA"/>
</dbReference>
<keyword evidence="5" id="KW-0378">Hydrolase</keyword>
<keyword evidence="3" id="KW-0540">Nuclease</keyword>
<dbReference type="GO" id="GO:0004519">
    <property type="term" value="F:endonuclease activity"/>
    <property type="evidence" value="ECO:0007669"/>
    <property type="project" value="UniProtKB-KW"/>
</dbReference>
<evidence type="ECO:0000313" key="8">
    <source>
        <dbReference type="EMBL" id="MDB1838200.1"/>
    </source>
</evidence>
<dbReference type="Gene3D" id="3.30.920.30">
    <property type="entry name" value="Hypothetical protein"/>
    <property type="match status" value="1"/>
</dbReference>
<dbReference type="InterPro" id="IPR038570">
    <property type="entry name" value="HicA_sf"/>
</dbReference>
<keyword evidence="6" id="KW-0694">RNA-binding</keyword>
<evidence type="ECO:0000256" key="2">
    <source>
        <dbReference type="ARBA" id="ARBA00022649"/>
    </source>
</evidence>
<evidence type="ECO:0000256" key="5">
    <source>
        <dbReference type="ARBA" id="ARBA00022801"/>
    </source>
</evidence>
<dbReference type="GO" id="GO:0003729">
    <property type="term" value="F:mRNA binding"/>
    <property type="evidence" value="ECO:0007669"/>
    <property type="project" value="InterPro"/>
</dbReference>